<sequence>TTLELVEAIELADAAQHRDAGERATPFPRRVVQERLAPEGTQRPISGPVVPSPREEPMPTKDPAPPTRNWLAGCIVHCDLPTGAPKVNKDQREAFP</sequence>
<evidence type="ECO:0000313" key="3">
    <source>
        <dbReference type="Proteomes" id="UP001529510"/>
    </source>
</evidence>
<keyword evidence="3" id="KW-1185">Reference proteome</keyword>
<organism evidence="2 3">
    <name type="scientific">Cirrhinus mrigala</name>
    <name type="common">Mrigala</name>
    <dbReference type="NCBI Taxonomy" id="683832"/>
    <lineage>
        <taxon>Eukaryota</taxon>
        <taxon>Metazoa</taxon>
        <taxon>Chordata</taxon>
        <taxon>Craniata</taxon>
        <taxon>Vertebrata</taxon>
        <taxon>Euteleostomi</taxon>
        <taxon>Actinopterygii</taxon>
        <taxon>Neopterygii</taxon>
        <taxon>Teleostei</taxon>
        <taxon>Ostariophysi</taxon>
        <taxon>Cypriniformes</taxon>
        <taxon>Cyprinidae</taxon>
        <taxon>Labeoninae</taxon>
        <taxon>Labeonini</taxon>
        <taxon>Cirrhinus</taxon>
    </lineage>
</organism>
<protein>
    <submittedName>
        <fullName evidence="2">Uncharacterized protein</fullName>
    </submittedName>
</protein>
<feature type="non-terminal residue" evidence="2">
    <location>
        <position position="96"/>
    </location>
</feature>
<evidence type="ECO:0000313" key="2">
    <source>
        <dbReference type="EMBL" id="KAL0199893.1"/>
    </source>
</evidence>
<gene>
    <name evidence="2" type="ORF">M9458_003080</name>
</gene>
<accession>A0ABD0RPX9</accession>
<dbReference type="EMBL" id="JAMKFB020000002">
    <property type="protein sequence ID" value="KAL0199893.1"/>
    <property type="molecule type" value="Genomic_DNA"/>
</dbReference>
<dbReference type="AlphaFoldDB" id="A0ABD0RPX9"/>
<dbReference type="Proteomes" id="UP001529510">
    <property type="component" value="Unassembled WGS sequence"/>
</dbReference>
<feature type="region of interest" description="Disordered" evidence="1">
    <location>
        <begin position="34"/>
        <end position="68"/>
    </location>
</feature>
<evidence type="ECO:0000256" key="1">
    <source>
        <dbReference type="SAM" id="MobiDB-lite"/>
    </source>
</evidence>
<comment type="caution">
    <text evidence="2">The sequence shown here is derived from an EMBL/GenBank/DDBJ whole genome shotgun (WGS) entry which is preliminary data.</text>
</comment>
<reference evidence="2 3" key="1">
    <citation type="submission" date="2024-05" db="EMBL/GenBank/DDBJ databases">
        <title>Genome sequencing and assembly of Indian major carp, Cirrhinus mrigala (Hamilton, 1822).</title>
        <authorList>
            <person name="Mohindra V."/>
            <person name="Chowdhury L.M."/>
            <person name="Lal K."/>
            <person name="Jena J.K."/>
        </authorList>
    </citation>
    <scope>NUCLEOTIDE SEQUENCE [LARGE SCALE GENOMIC DNA]</scope>
    <source>
        <strain evidence="2">CM1030</strain>
        <tissue evidence="2">Blood</tissue>
    </source>
</reference>
<feature type="non-terminal residue" evidence="2">
    <location>
        <position position="1"/>
    </location>
</feature>
<name>A0ABD0RPX9_CIRMR</name>
<proteinExistence type="predicted"/>